<evidence type="ECO:0000313" key="4">
    <source>
        <dbReference type="EMBL" id="MBC6112325.1"/>
    </source>
</evidence>
<dbReference type="PROSITE" id="PS00061">
    <property type="entry name" value="ADH_SHORT"/>
    <property type="match status" value="1"/>
</dbReference>
<dbReference type="PRINTS" id="PR00080">
    <property type="entry name" value="SDRFAMILY"/>
</dbReference>
<dbReference type="Proteomes" id="UP000652755">
    <property type="component" value="Unassembled WGS sequence"/>
</dbReference>
<evidence type="ECO:0000256" key="2">
    <source>
        <dbReference type="ARBA" id="ARBA00023002"/>
    </source>
</evidence>
<dbReference type="InterPro" id="IPR002347">
    <property type="entry name" value="SDR_fam"/>
</dbReference>
<dbReference type="EMBL" id="JACRYL010000019">
    <property type="protein sequence ID" value="MBC6112325.1"/>
    <property type="molecule type" value="Genomic_DNA"/>
</dbReference>
<dbReference type="PANTHER" id="PTHR44196">
    <property type="entry name" value="DEHYDROGENASE/REDUCTASE SDR FAMILY MEMBER 7B"/>
    <property type="match status" value="1"/>
</dbReference>
<dbReference type="CDD" id="cd05233">
    <property type="entry name" value="SDR_c"/>
    <property type="match status" value="1"/>
</dbReference>
<protein>
    <submittedName>
        <fullName evidence="4">SDR family oxidoreductase</fullName>
    </submittedName>
</protein>
<evidence type="ECO:0000256" key="1">
    <source>
        <dbReference type="ARBA" id="ARBA00006484"/>
    </source>
</evidence>
<proteinExistence type="inferred from homology"/>
<dbReference type="Gene3D" id="3.40.50.720">
    <property type="entry name" value="NAD(P)-binding Rossmann-like Domain"/>
    <property type="match status" value="1"/>
</dbReference>
<dbReference type="Pfam" id="PF00106">
    <property type="entry name" value="adh_short"/>
    <property type="match status" value="1"/>
</dbReference>
<comment type="similarity">
    <text evidence="1 3">Belongs to the short-chain dehydrogenases/reductases (SDR) family.</text>
</comment>
<accession>A0ABR7KWW1</accession>
<keyword evidence="2" id="KW-0560">Oxidoreductase</keyword>
<dbReference type="InterPro" id="IPR020904">
    <property type="entry name" value="Sc_DH/Rdtase_CS"/>
</dbReference>
<dbReference type="PANTHER" id="PTHR44196:SF1">
    <property type="entry name" value="DEHYDROGENASE_REDUCTASE SDR FAMILY MEMBER 7B"/>
    <property type="match status" value="1"/>
</dbReference>
<keyword evidence="5" id="KW-1185">Reference proteome</keyword>
<dbReference type="SUPFAM" id="SSF51735">
    <property type="entry name" value="NAD(P)-binding Rossmann-fold domains"/>
    <property type="match status" value="1"/>
</dbReference>
<evidence type="ECO:0000256" key="3">
    <source>
        <dbReference type="RuleBase" id="RU000363"/>
    </source>
</evidence>
<comment type="caution">
    <text evidence="4">The sequence shown here is derived from an EMBL/GenBank/DDBJ whole genome shotgun (WGS) entry which is preliminary data.</text>
</comment>
<dbReference type="InterPro" id="IPR036291">
    <property type="entry name" value="NAD(P)-bd_dom_sf"/>
</dbReference>
<dbReference type="RefSeq" id="WP_187072751.1">
    <property type="nucleotide sequence ID" value="NZ_JBHRVK010000001.1"/>
</dbReference>
<gene>
    <name evidence="4" type="ORF">H7U22_18025</name>
</gene>
<reference evidence="4 5" key="1">
    <citation type="submission" date="2020-08" db="EMBL/GenBank/DDBJ databases">
        <authorList>
            <person name="Sun Q."/>
            <person name="Inoue M."/>
        </authorList>
    </citation>
    <scope>NUCLEOTIDE SEQUENCE [LARGE SCALE GENOMIC DNA]</scope>
    <source>
        <strain evidence="4 5">CCM 8938</strain>
    </source>
</reference>
<organism evidence="4 5">
    <name type="scientific">Pedobacter fastidiosus</name>
    <dbReference type="NCBI Taxonomy" id="2765361"/>
    <lineage>
        <taxon>Bacteria</taxon>
        <taxon>Pseudomonadati</taxon>
        <taxon>Bacteroidota</taxon>
        <taxon>Sphingobacteriia</taxon>
        <taxon>Sphingobacteriales</taxon>
        <taxon>Sphingobacteriaceae</taxon>
        <taxon>Pedobacter</taxon>
    </lineage>
</organism>
<evidence type="ECO:0000313" key="5">
    <source>
        <dbReference type="Proteomes" id="UP000652755"/>
    </source>
</evidence>
<dbReference type="PRINTS" id="PR00081">
    <property type="entry name" value="GDHRDH"/>
</dbReference>
<name>A0ABR7KWW1_9SPHI</name>
<sequence>MVNYRNIRGFKYKYGFLLTKIKPQNMKAVITGATKGIGRAIAIKLWNEGYHLALVARSLPELEKFRDELFLTGRTVLIYSVDCSIKEEVYKFLNTADKEFGNIDVLVNNVGAFLPGSMLDEEDETFEKQQNINVNAGYYISKFYGKKMRSEKHGHIFNICSVASKAPVKNGGSYSVTKAAMLSLNHVLRQELAPHNVKVTAFLPGSTKTSSWEGTTIPDEKFVQPEDIAETLFTILNLSKGVNIDEVLITPLDF</sequence>